<dbReference type="Proteomes" id="UP000821845">
    <property type="component" value="Chromosome 3"/>
</dbReference>
<gene>
    <name evidence="1" type="ORF">HPB50_006182</name>
</gene>
<name>A0ACB7SQT3_HYAAI</name>
<comment type="caution">
    <text evidence="1">The sequence shown here is derived from an EMBL/GenBank/DDBJ whole genome shotgun (WGS) entry which is preliminary data.</text>
</comment>
<accession>A0ACB7SQT3</accession>
<reference evidence="1" key="1">
    <citation type="submission" date="2020-05" db="EMBL/GenBank/DDBJ databases">
        <title>Large-scale comparative analyses of tick genomes elucidate their genetic diversity and vector capacities.</title>
        <authorList>
            <person name="Jia N."/>
            <person name="Wang J."/>
            <person name="Shi W."/>
            <person name="Du L."/>
            <person name="Sun Y."/>
            <person name="Zhan W."/>
            <person name="Jiang J."/>
            <person name="Wang Q."/>
            <person name="Zhang B."/>
            <person name="Ji P."/>
            <person name="Sakyi L.B."/>
            <person name="Cui X."/>
            <person name="Yuan T."/>
            <person name="Jiang B."/>
            <person name="Yang W."/>
            <person name="Lam T.T.-Y."/>
            <person name="Chang Q."/>
            <person name="Ding S."/>
            <person name="Wang X."/>
            <person name="Zhu J."/>
            <person name="Ruan X."/>
            <person name="Zhao L."/>
            <person name="Wei J."/>
            <person name="Que T."/>
            <person name="Du C."/>
            <person name="Cheng J."/>
            <person name="Dai P."/>
            <person name="Han X."/>
            <person name="Huang E."/>
            <person name="Gao Y."/>
            <person name="Liu J."/>
            <person name="Shao H."/>
            <person name="Ye R."/>
            <person name="Li L."/>
            <person name="Wei W."/>
            <person name="Wang X."/>
            <person name="Wang C."/>
            <person name="Yang T."/>
            <person name="Huo Q."/>
            <person name="Li W."/>
            <person name="Guo W."/>
            <person name="Chen H."/>
            <person name="Zhou L."/>
            <person name="Ni X."/>
            <person name="Tian J."/>
            <person name="Zhou Y."/>
            <person name="Sheng Y."/>
            <person name="Liu T."/>
            <person name="Pan Y."/>
            <person name="Xia L."/>
            <person name="Li J."/>
            <person name="Zhao F."/>
            <person name="Cao W."/>
        </authorList>
    </citation>
    <scope>NUCLEOTIDE SEQUENCE</scope>
    <source>
        <strain evidence="1">Hyas-2018</strain>
    </source>
</reference>
<evidence type="ECO:0000313" key="1">
    <source>
        <dbReference type="EMBL" id="KAH6935482.1"/>
    </source>
</evidence>
<dbReference type="EMBL" id="CM023483">
    <property type="protein sequence ID" value="KAH6935482.1"/>
    <property type="molecule type" value="Genomic_DNA"/>
</dbReference>
<evidence type="ECO:0000313" key="2">
    <source>
        <dbReference type="Proteomes" id="UP000821845"/>
    </source>
</evidence>
<sequence>MTPPRPEGRTKPLPPPPASQALEPRCVWNGDNFRTRPQGNGLLAFSDERSSSGWELSDRALDPYTHARRAACAADGRDNGASRKVKRRWSRNTPPSGLLARRTGGRSSTTSPCRAERVPCPGPAERLIIVVTRHLPLASDS</sequence>
<organism evidence="1 2">
    <name type="scientific">Hyalomma asiaticum</name>
    <name type="common">Tick</name>
    <dbReference type="NCBI Taxonomy" id="266040"/>
    <lineage>
        <taxon>Eukaryota</taxon>
        <taxon>Metazoa</taxon>
        <taxon>Ecdysozoa</taxon>
        <taxon>Arthropoda</taxon>
        <taxon>Chelicerata</taxon>
        <taxon>Arachnida</taxon>
        <taxon>Acari</taxon>
        <taxon>Parasitiformes</taxon>
        <taxon>Ixodida</taxon>
        <taxon>Ixodoidea</taxon>
        <taxon>Ixodidae</taxon>
        <taxon>Hyalomminae</taxon>
        <taxon>Hyalomma</taxon>
    </lineage>
</organism>
<proteinExistence type="predicted"/>
<protein>
    <submittedName>
        <fullName evidence="1">Uncharacterized protein</fullName>
    </submittedName>
</protein>
<keyword evidence="2" id="KW-1185">Reference proteome</keyword>